<keyword evidence="2 4" id="KW-0012">Acyltransferase</keyword>
<dbReference type="InterPro" id="IPR000182">
    <property type="entry name" value="GNAT_dom"/>
</dbReference>
<dbReference type="STRING" id="477641.MODMU_4346"/>
<dbReference type="HOGENOM" id="CLU_013985_18_2_11"/>
<dbReference type="KEGG" id="mmar:MODMU_4346"/>
<dbReference type="Gene3D" id="3.40.630.30">
    <property type="match status" value="1"/>
</dbReference>
<sequence length="203" mass="21830">MTLPPRPGLPGRAEVSVRLARPEDAEAIARVQLVTWRTAYRALLPAEVLDDWDEAGAVAAWQAAVVTPPTPGHGVLVALDGAEVTGFAAFGPAELTEGERPLPDGPTNEVTALLVEPRWGRRGHGSRLLAAVTDLAVAAGVRRLQLWLPEADDVTGRFLTGAGWATDGWVRTLDTGTSTLRQHRWETLLEDVQPEAIDERGVQ</sequence>
<name>I4F278_MODI5</name>
<evidence type="ECO:0000313" key="5">
    <source>
        <dbReference type="Proteomes" id="UP000006461"/>
    </source>
</evidence>
<dbReference type="InterPro" id="IPR016181">
    <property type="entry name" value="Acyl_CoA_acyltransferase"/>
</dbReference>
<evidence type="ECO:0000259" key="3">
    <source>
        <dbReference type="PROSITE" id="PS51186"/>
    </source>
</evidence>
<keyword evidence="1" id="KW-0808">Transferase</keyword>
<dbReference type="EMBL" id="FO203431">
    <property type="protein sequence ID" value="CCH89741.1"/>
    <property type="molecule type" value="Genomic_DNA"/>
</dbReference>
<evidence type="ECO:0000313" key="4">
    <source>
        <dbReference type="EMBL" id="CCH89741.1"/>
    </source>
</evidence>
<dbReference type="PATRIC" id="fig|477641.3.peg.4067"/>
<dbReference type="SUPFAM" id="SSF55729">
    <property type="entry name" value="Acyl-CoA N-acyltransferases (Nat)"/>
    <property type="match status" value="1"/>
</dbReference>
<reference evidence="4 5" key="1">
    <citation type="journal article" date="2012" name="J. Bacteriol.">
        <title>Genome Sequence of Radiation-Resistant Modestobacter marinus Strain BC501, a Representative Actinobacterium That Thrives on Calcareous Stone Surfaces.</title>
        <authorList>
            <person name="Normand P."/>
            <person name="Gury J."/>
            <person name="Pujic P."/>
            <person name="Chouaia B."/>
            <person name="Crotti E."/>
            <person name="Brusetti L."/>
            <person name="Daffonchio D."/>
            <person name="Vacherie B."/>
            <person name="Barbe V."/>
            <person name="Medigue C."/>
            <person name="Calteau A."/>
            <person name="Ghodhbane-Gtari F."/>
            <person name="Essoussi I."/>
            <person name="Nouioui I."/>
            <person name="Abbassi-Ghozzi I."/>
            <person name="Gtari M."/>
        </authorList>
    </citation>
    <scope>NUCLEOTIDE SEQUENCE [LARGE SCALE GENOMIC DNA]</scope>
    <source>
        <strain evidence="5">BC 501</strain>
    </source>
</reference>
<dbReference type="PANTHER" id="PTHR43877">
    <property type="entry name" value="AMINOALKYLPHOSPHONATE N-ACETYLTRANSFERASE-RELATED-RELATED"/>
    <property type="match status" value="1"/>
</dbReference>
<organism evidence="4 5">
    <name type="scientific">Modestobacter italicus (strain DSM 44449 / CECT 9708 / BC 501)</name>
    <dbReference type="NCBI Taxonomy" id="2732864"/>
    <lineage>
        <taxon>Bacteria</taxon>
        <taxon>Bacillati</taxon>
        <taxon>Actinomycetota</taxon>
        <taxon>Actinomycetes</taxon>
        <taxon>Geodermatophilales</taxon>
        <taxon>Geodermatophilaceae</taxon>
        <taxon>Modestobacter</taxon>
    </lineage>
</organism>
<evidence type="ECO:0000256" key="1">
    <source>
        <dbReference type="ARBA" id="ARBA00022679"/>
    </source>
</evidence>
<gene>
    <name evidence="4" type="ordered locus">MODMU_4346</name>
</gene>
<dbReference type="InterPro" id="IPR050832">
    <property type="entry name" value="Bact_Acetyltransf"/>
</dbReference>
<dbReference type="CDD" id="cd04301">
    <property type="entry name" value="NAT_SF"/>
    <property type="match status" value="1"/>
</dbReference>
<accession>I4F278</accession>
<feature type="domain" description="N-acetyltransferase" evidence="3">
    <location>
        <begin position="15"/>
        <end position="186"/>
    </location>
</feature>
<dbReference type="eggNOG" id="COG1247">
    <property type="taxonomic scope" value="Bacteria"/>
</dbReference>
<dbReference type="OrthoDB" id="5243635at2"/>
<dbReference type="GO" id="GO:0016747">
    <property type="term" value="F:acyltransferase activity, transferring groups other than amino-acyl groups"/>
    <property type="evidence" value="ECO:0007669"/>
    <property type="project" value="InterPro"/>
</dbReference>
<dbReference type="OMA" id="IQLATWR"/>
<protein>
    <submittedName>
        <fullName evidence="4">Acyltransferase</fullName>
    </submittedName>
</protein>
<keyword evidence="5" id="KW-1185">Reference proteome</keyword>
<proteinExistence type="predicted"/>
<dbReference type="PROSITE" id="PS51186">
    <property type="entry name" value="GNAT"/>
    <property type="match status" value="1"/>
</dbReference>
<dbReference type="Proteomes" id="UP000006461">
    <property type="component" value="Chromosome"/>
</dbReference>
<evidence type="ECO:0000256" key="2">
    <source>
        <dbReference type="ARBA" id="ARBA00023315"/>
    </source>
</evidence>
<dbReference type="AlphaFoldDB" id="I4F278"/>
<dbReference type="Pfam" id="PF00583">
    <property type="entry name" value="Acetyltransf_1"/>
    <property type="match status" value="1"/>
</dbReference>